<dbReference type="InterPro" id="IPR009100">
    <property type="entry name" value="AcylCoA_DH/oxidase_NM_dom_sf"/>
</dbReference>
<dbReference type="InterPro" id="IPR006091">
    <property type="entry name" value="Acyl-CoA_Oxase/DH_mid-dom"/>
</dbReference>
<dbReference type="InterPro" id="IPR036250">
    <property type="entry name" value="AcylCo_DH-like_C"/>
</dbReference>
<evidence type="ECO:0000256" key="2">
    <source>
        <dbReference type="ARBA" id="ARBA00009347"/>
    </source>
</evidence>
<dbReference type="Pfam" id="PF00441">
    <property type="entry name" value="Acyl-CoA_dh_1"/>
    <property type="match status" value="1"/>
</dbReference>
<dbReference type="FunFam" id="2.40.110.10:FF:000002">
    <property type="entry name" value="Acyl-CoA dehydrogenase fadE12"/>
    <property type="match status" value="1"/>
</dbReference>
<dbReference type="GO" id="GO:0003995">
    <property type="term" value="F:acyl-CoA dehydrogenase activity"/>
    <property type="evidence" value="ECO:0007669"/>
    <property type="project" value="TreeGrafter"/>
</dbReference>
<dbReference type="Gene3D" id="2.40.110.10">
    <property type="entry name" value="Butyryl-CoA Dehydrogenase, subunit A, domain 2"/>
    <property type="match status" value="1"/>
</dbReference>
<feature type="domain" description="Acyl-CoA oxidase/dehydrogenase middle" evidence="7">
    <location>
        <begin position="129"/>
        <end position="223"/>
    </location>
</feature>
<comment type="caution">
    <text evidence="9">The sequence shown here is derived from an EMBL/GenBank/DDBJ whole genome shotgun (WGS) entry which is preliminary data.</text>
</comment>
<dbReference type="SUPFAM" id="SSF47203">
    <property type="entry name" value="Acyl-CoA dehydrogenase C-terminal domain-like"/>
    <property type="match status" value="1"/>
</dbReference>
<dbReference type="EMBL" id="FCNZ02000020">
    <property type="protein sequence ID" value="SAL72441.1"/>
    <property type="molecule type" value="Genomic_DNA"/>
</dbReference>
<feature type="domain" description="Acyl-CoA dehydrogenase/oxidase C-terminal" evidence="6">
    <location>
        <begin position="237"/>
        <end position="385"/>
    </location>
</feature>
<dbReference type="SUPFAM" id="SSF56645">
    <property type="entry name" value="Acyl-CoA dehydrogenase NM domain-like"/>
    <property type="match status" value="1"/>
</dbReference>
<gene>
    <name evidence="9" type="ORF">AWB66_04684</name>
</gene>
<dbReference type="Proteomes" id="UP000054717">
    <property type="component" value="Unassembled WGS sequence"/>
</dbReference>
<dbReference type="FunFam" id="1.20.140.10:FF:000001">
    <property type="entry name" value="Acyl-CoA dehydrogenase"/>
    <property type="match status" value="1"/>
</dbReference>
<evidence type="ECO:0000256" key="1">
    <source>
        <dbReference type="ARBA" id="ARBA00001974"/>
    </source>
</evidence>
<proteinExistence type="inferred from homology"/>
<dbReference type="GO" id="GO:0050660">
    <property type="term" value="F:flavin adenine dinucleotide binding"/>
    <property type="evidence" value="ECO:0007669"/>
    <property type="project" value="InterPro"/>
</dbReference>
<dbReference type="PANTHER" id="PTHR43884">
    <property type="entry name" value="ACYL-COA DEHYDROGENASE"/>
    <property type="match status" value="1"/>
</dbReference>
<accession>A0A158JVK2</accession>
<feature type="domain" description="Acyl-CoA dehydrogenase/oxidase N-terminal" evidence="8">
    <location>
        <begin position="14"/>
        <end position="124"/>
    </location>
</feature>
<dbReference type="PANTHER" id="PTHR43884:SF12">
    <property type="entry name" value="ISOVALERYL-COA DEHYDROGENASE, MITOCHONDRIAL-RELATED"/>
    <property type="match status" value="1"/>
</dbReference>
<evidence type="ECO:0000259" key="6">
    <source>
        <dbReference type="Pfam" id="PF00441"/>
    </source>
</evidence>
<comment type="similarity">
    <text evidence="2">Belongs to the acyl-CoA dehydrogenase family.</text>
</comment>
<evidence type="ECO:0000259" key="8">
    <source>
        <dbReference type="Pfam" id="PF02771"/>
    </source>
</evidence>
<dbReference type="Gene3D" id="1.20.140.10">
    <property type="entry name" value="Butyryl-CoA Dehydrogenase, subunit A, domain 3"/>
    <property type="match status" value="1"/>
</dbReference>
<organism evidence="9 10">
    <name type="scientific">Caballeronia telluris</name>
    <dbReference type="NCBI Taxonomy" id="326475"/>
    <lineage>
        <taxon>Bacteria</taxon>
        <taxon>Pseudomonadati</taxon>
        <taxon>Pseudomonadota</taxon>
        <taxon>Betaproteobacteria</taxon>
        <taxon>Burkholderiales</taxon>
        <taxon>Burkholderiaceae</taxon>
        <taxon>Caballeronia</taxon>
    </lineage>
</organism>
<evidence type="ECO:0000256" key="5">
    <source>
        <dbReference type="ARBA" id="ARBA00023002"/>
    </source>
</evidence>
<keyword evidence="5" id="KW-0560">Oxidoreductase</keyword>
<dbReference type="Pfam" id="PF02771">
    <property type="entry name" value="Acyl-CoA_dh_N"/>
    <property type="match status" value="1"/>
</dbReference>
<keyword evidence="10" id="KW-1185">Reference proteome</keyword>
<keyword evidence="4" id="KW-0274">FAD</keyword>
<sequence length="391" mass="43278">MATIETDHAQEAQENEALILDMLERFLKTEVKPYVHALEAADEYPHEIVEKMKEMGLFGCLIAPEYGGLGLSTSTYAKIIDRMSAVWMSVSGIINSHVIMAMTVQRNGTEEQKREYLPRMATGELRGGIGLTEPDCGTDLQAIRTTARREGDEYVVNGNKTWITNSMYGNTLALLVKTDPKAEPRHRGMSLLLIEKGPGFEVSRKLPKLGYKGIDTCELTFTDFRVPVSRLIGGVEGRGFKQILNGLELGRINVAARGVGIAQAALDEAVSYSQQRKTFGKPICKHQAIALKLGEMATRVQAARLLTDAAARAFDRGERCDMEAGMAKYFATEAGLENSIEAMRIHGAYGYSKEFNVERLYRDAPLLVIGEGTNEMQRIIIAKQLIERNPV</sequence>
<comment type="cofactor">
    <cofactor evidence="1">
        <name>FAD</name>
        <dbReference type="ChEBI" id="CHEBI:57692"/>
    </cofactor>
</comment>
<reference evidence="9" key="1">
    <citation type="submission" date="2016-01" db="EMBL/GenBank/DDBJ databases">
        <authorList>
            <person name="Peeters Charlotte."/>
        </authorList>
    </citation>
    <scope>NUCLEOTIDE SEQUENCE</scope>
    <source>
        <strain evidence="9">LMG 22936</strain>
    </source>
</reference>
<dbReference type="InterPro" id="IPR037069">
    <property type="entry name" value="AcylCoA_DH/ox_N_sf"/>
</dbReference>
<evidence type="ECO:0000313" key="9">
    <source>
        <dbReference type="EMBL" id="SAL72441.1"/>
    </source>
</evidence>
<dbReference type="Pfam" id="PF02770">
    <property type="entry name" value="Acyl-CoA_dh_M"/>
    <property type="match status" value="1"/>
</dbReference>
<protein>
    <submittedName>
        <fullName evidence="9">Acyl-CoA dehydrogenase</fullName>
    </submittedName>
</protein>
<dbReference type="InterPro" id="IPR046373">
    <property type="entry name" value="Acyl-CoA_Oxase/DH_mid-dom_sf"/>
</dbReference>
<dbReference type="AlphaFoldDB" id="A0A158JVK2"/>
<dbReference type="STRING" id="326475.AWB66_04684"/>
<evidence type="ECO:0000313" key="10">
    <source>
        <dbReference type="Proteomes" id="UP000054717"/>
    </source>
</evidence>
<name>A0A158JVK2_9BURK</name>
<evidence type="ECO:0000256" key="4">
    <source>
        <dbReference type="ARBA" id="ARBA00022827"/>
    </source>
</evidence>
<dbReference type="RefSeq" id="WP_087632488.1">
    <property type="nucleotide sequence ID" value="NZ_FCNZ02000020.1"/>
</dbReference>
<keyword evidence="3" id="KW-0285">Flavoprotein</keyword>
<dbReference type="InterPro" id="IPR009075">
    <property type="entry name" value="AcylCo_DH/oxidase_C"/>
</dbReference>
<evidence type="ECO:0000256" key="3">
    <source>
        <dbReference type="ARBA" id="ARBA00022630"/>
    </source>
</evidence>
<dbReference type="InterPro" id="IPR013786">
    <property type="entry name" value="AcylCoA_DH/ox_N"/>
</dbReference>
<dbReference type="PIRSF" id="PIRSF016578">
    <property type="entry name" value="HsaA"/>
    <property type="match status" value="1"/>
</dbReference>
<evidence type="ECO:0000259" key="7">
    <source>
        <dbReference type="Pfam" id="PF02770"/>
    </source>
</evidence>
<dbReference type="Gene3D" id="1.10.540.10">
    <property type="entry name" value="Acyl-CoA dehydrogenase/oxidase, N-terminal domain"/>
    <property type="match status" value="1"/>
</dbReference>